<evidence type="ECO:0000256" key="2">
    <source>
        <dbReference type="ARBA" id="ARBA00007362"/>
    </source>
</evidence>
<dbReference type="PANTHER" id="PTHR32322">
    <property type="entry name" value="INNER MEMBRANE TRANSPORTER"/>
    <property type="match status" value="1"/>
</dbReference>
<dbReference type="PANTHER" id="PTHR32322:SF18">
    <property type="entry name" value="S-ADENOSYLMETHIONINE_S-ADENOSYLHOMOCYSTEINE TRANSPORTER"/>
    <property type="match status" value="1"/>
</dbReference>
<feature type="domain" description="EamA" evidence="8">
    <location>
        <begin position="6"/>
        <end position="134"/>
    </location>
</feature>
<name>A0ABY4CLA3_9BACL</name>
<feature type="transmembrane region" description="Helical" evidence="7">
    <location>
        <begin position="121"/>
        <end position="139"/>
    </location>
</feature>
<protein>
    <submittedName>
        <fullName evidence="9">DMT family transporter</fullName>
    </submittedName>
</protein>
<organism evidence="9 10">
    <name type="scientific">Fodinisporobacter ferrooxydans</name>
    <dbReference type="NCBI Taxonomy" id="2901836"/>
    <lineage>
        <taxon>Bacteria</taxon>
        <taxon>Bacillati</taxon>
        <taxon>Bacillota</taxon>
        <taxon>Bacilli</taxon>
        <taxon>Bacillales</taxon>
        <taxon>Alicyclobacillaceae</taxon>
        <taxon>Fodinisporobacter</taxon>
    </lineage>
</organism>
<feature type="transmembrane region" description="Helical" evidence="7">
    <location>
        <begin position="239"/>
        <end position="258"/>
    </location>
</feature>
<evidence type="ECO:0000256" key="1">
    <source>
        <dbReference type="ARBA" id="ARBA00004651"/>
    </source>
</evidence>
<comment type="subcellular location">
    <subcellularLocation>
        <location evidence="1">Cell membrane</location>
        <topology evidence="1">Multi-pass membrane protein</topology>
    </subcellularLocation>
</comment>
<feature type="domain" description="EamA" evidence="8">
    <location>
        <begin position="146"/>
        <end position="281"/>
    </location>
</feature>
<dbReference type="Proteomes" id="UP000830167">
    <property type="component" value="Chromosome"/>
</dbReference>
<proteinExistence type="inferred from homology"/>
<dbReference type="InterPro" id="IPR000620">
    <property type="entry name" value="EamA_dom"/>
</dbReference>
<keyword evidence="4 7" id="KW-0812">Transmembrane</keyword>
<evidence type="ECO:0000259" key="8">
    <source>
        <dbReference type="Pfam" id="PF00892"/>
    </source>
</evidence>
<gene>
    <name evidence="9" type="ORF">LSG31_03240</name>
</gene>
<feature type="transmembrane region" description="Helical" evidence="7">
    <location>
        <begin position="92"/>
        <end position="112"/>
    </location>
</feature>
<dbReference type="InterPro" id="IPR037185">
    <property type="entry name" value="EmrE-like"/>
</dbReference>
<dbReference type="RefSeq" id="WP_347437976.1">
    <property type="nucleotide sequence ID" value="NZ_CP089291.1"/>
</dbReference>
<feature type="transmembrane region" description="Helical" evidence="7">
    <location>
        <begin position="264"/>
        <end position="280"/>
    </location>
</feature>
<accession>A0ABY4CLA3</accession>
<sequence length="296" mass="32938">MRKTTFAIIVLILMWGFSWPVYKIGLEYTPPILFAGLRTILGGIILGVIALPKYKQLQFKKNWPIYIVSSIFNVILFFGLQTVGLSYLPSGLFSVIVYLEPVLVGFLAWLWLKEPLTPTKIIGLILGFLGVAAVSEAGFSAPNSFLGILLGIITAIAWTIGTIYLKKVQNQVHLLWLVSMHCMIGGSFLIIAGTTFEKWSAIHWTLPYIGTLLYGMFIGTSFSWVIWSWLVQHGEVSRVSAYTFFVPMVSVVVGTLVLHEPVSNFLLIGLILTIISIYLVNRPVKQAPQLVKNTAE</sequence>
<evidence type="ECO:0000256" key="7">
    <source>
        <dbReference type="SAM" id="Phobius"/>
    </source>
</evidence>
<keyword evidence="6 7" id="KW-0472">Membrane</keyword>
<feature type="transmembrane region" description="Helical" evidence="7">
    <location>
        <begin position="63"/>
        <end position="80"/>
    </location>
</feature>
<feature type="transmembrane region" description="Helical" evidence="7">
    <location>
        <begin position="208"/>
        <end position="227"/>
    </location>
</feature>
<feature type="transmembrane region" description="Helical" evidence="7">
    <location>
        <begin position="33"/>
        <end position="51"/>
    </location>
</feature>
<dbReference type="Pfam" id="PF00892">
    <property type="entry name" value="EamA"/>
    <property type="match status" value="2"/>
</dbReference>
<feature type="transmembrane region" description="Helical" evidence="7">
    <location>
        <begin position="145"/>
        <end position="165"/>
    </location>
</feature>
<comment type="similarity">
    <text evidence="2">Belongs to the EamA transporter family.</text>
</comment>
<evidence type="ECO:0000256" key="3">
    <source>
        <dbReference type="ARBA" id="ARBA00022475"/>
    </source>
</evidence>
<dbReference type="InterPro" id="IPR050638">
    <property type="entry name" value="AA-Vitamin_Transporters"/>
</dbReference>
<evidence type="ECO:0000313" key="10">
    <source>
        <dbReference type="Proteomes" id="UP000830167"/>
    </source>
</evidence>
<evidence type="ECO:0000256" key="6">
    <source>
        <dbReference type="ARBA" id="ARBA00023136"/>
    </source>
</evidence>
<reference evidence="9" key="1">
    <citation type="submission" date="2021-12" db="EMBL/GenBank/DDBJ databases">
        <title>Alicyclobacillaceae gen. nov., sp. nov., isolated from chalcocite enrichment system.</title>
        <authorList>
            <person name="Jiang Z."/>
        </authorList>
    </citation>
    <scope>NUCLEOTIDE SEQUENCE</scope>
    <source>
        <strain evidence="9">MYW30-H2</strain>
    </source>
</reference>
<dbReference type="SUPFAM" id="SSF103481">
    <property type="entry name" value="Multidrug resistance efflux transporter EmrE"/>
    <property type="match status" value="2"/>
</dbReference>
<dbReference type="Gene3D" id="1.10.3730.20">
    <property type="match status" value="1"/>
</dbReference>
<evidence type="ECO:0000256" key="5">
    <source>
        <dbReference type="ARBA" id="ARBA00022989"/>
    </source>
</evidence>
<evidence type="ECO:0000313" key="9">
    <source>
        <dbReference type="EMBL" id="UOF91287.1"/>
    </source>
</evidence>
<keyword evidence="3" id="KW-1003">Cell membrane</keyword>
<evidence type="ECO:0000256" key="4">
    <source>
        <dbReference type="ARBA" id="ARBA00022692"/>
    </source>
</evidence>
<dbReference type="EMBL" id="CP089291">
    <property type="protein sequence ID" value="UOF91287.1"/>
    <property type="molecule type" value="Genomic_DNA"/>
</dbReference>
<keyword evidence="10" id="KW-1185">Reference proteome</keyword>
<keyword evidence="5 7" id="KW-1133">Transmembrane helix</keyword>
<feature type="transmembrane region" description="Helical" evidence="7">
    <location>
        <begin position="174"/>
        <end position="196"/>
    </location>
</feature>